<keyword evidence="1" id="KW-1133">Transmembrane helix</keyword>
<reference evidence="2 3" key="1">
    <citation type="submission" date="2019-09" db="EMBL/GenBank/DDBJ databases">
        <title>Genome Sequences of Streptomyces kaniharaensis ATCC 21070.</title>
        <authorList>
            <person name="Zhu W."/>
            <person name="De Crecy-Lagard V."/>
            <person name="Richards N.G."/>
        </authorList>
    </citation>
    <scope>NUCLEOTIDE SEQUENCE [LARGE SCALE GENOMIC DNA]</scope>
    <source>
        <strain evidence="2 3">SF-557</strain>
    </source>
</reference>
<feature type="transmembrane region" description="Helical" evidence="1">
    <location>
        <begin position="15"/>
        <end position="37"/>
    </location>
</feature>
<keyword evidence="1" id="KW-0472">Membrane</keyword>
<sequence>MTNSDSRIAARGEEWFEWAGLALVGVLVSGPYLYYAATTSWFVAQRYDADNMFWWLLPVVAVSGNLAAAARIGTNAFATWGVRLLFAALTAGAFFAYLHGHLAELEVPVTQWVWPPCGAVTGMFGLQIVRLSAERRPWRPADSQTP</sequence>
<accession>A0A6N7KXB1</accession>
<evidence type="ECO:0000313" key="2">
    <source>
        <dbReference type="EMBL" id="MQS16326.1"/>
    </source>
</evidence>
<gene>
    <name evidence="2" type="ORF">F7Q99_29960</name>
</gene>
<protein>
    <submittedName>
        <fullName evidence="2">Uncharacterized protein</fullName>
    </submittedName>
</protein>
<organism evidence="2 3">
    <name type="scientific">Streptomyces kaniharaensis</name>
    <dbReference type="NCBI Taxonomy" id="212423"/>
    <lineage>
        <taxon>Bacteria</taxon>
        <taxon>Bacillati</taxon>
        <taxon>Actinomycetota</taxon>
        <taxon>Actinomycetes</taxon>
        <taxon>Kitasatosporales</taxon>
        <taxon>Streptomycetaceae</taxon>
        <taxon>Streptomyces</taxon>
    </lineage>
</organism>
<feature type="transmembrane region" description="Helical" evidence="1">
    <location>
        <begin position="112"/>
        <end position="129"/>
    </location>
</feature>
<feature type="transmembrane region" description="Helical" evidence="1">
    <location>
        <begin position="52"/>
        <end position="70"/>
    </location>
</feature>
<comment type="caution">
    <text evidence="2">The sequence shown here is derived from an EMBL/GenBank/DDBJ whole genome shotgun (WGS) entry which is preliminary data.</text>
</comment>
<keyword evidence="1" id="KW-0812">Transmembrane</keyword>
<feature type="transmembrane region" description="Helical" evidence="1">
    <location>
        <begin position="82"/>
        <end position="100"/>
    </location>
</feature>
<keyword evidence="3" id="KW-1185">Reference proteome</keyword>
<evidence type="ECO:0000256" key="1">
    <source>
        <dbReference type="SAM" id="Phobius"/>
    </source>
</evidence>
<name>A0A6N7KXB1_9ACTN</name>
<dbReference type="EMBL" id="WBOF01000002">
    <property type="protein sequence ID" value="MQS16326.1"/>
    <property type="molecule type" value="Genomic_DNA"/>
</dbReference>
<proteinExistence type="predicted"/>
<dbReference type="AlphaFoldDB" id="A0A6N7KXB1"/>
<dbReference type="Proteomes" id="UP000450000">
    <property type="component" value="Unassembled WGS sequence"/>
</dbReference>
<evidence type="ECO:0000313" key="3">
    <source>
        <dbReference type="Proteomes" id="UP000450000"/>
    </source>
</evidence>
<dbReference type="RefSeq" id="WP_153467045.1">
    <property type="nucleotide sequence ID" value="NZ_WBOF01000002.1"/>
</dbReference>